<comment type="similarity">
    <text evidence="1">Belongs to the selenium-binding protein family.</text>
</comment>
<dbReference type="Pfam" id="PF05694">
    <property type="entry name" value="SBP56"/>
    <property type="match status" value="1"/>
</dbReference>
<dbReference type="SUPFAM" id="SSF75011">
    <property type="entry name" value="3-carboxy-cis,cis-mucoante lactonizing enzyme"/>
    <property type="match status" value="1"/>
</dbReference>
<dbReference type="PANTHER" id="PTHR23300:SF0">
    <property type="entry name" value="METHANETHIOL OXIDASE"/>
    <property type="match status" value="1"/>
</dbReference>
<evidence type="ECO:0000313" key="3">
    <source>
        <dbReference type="Proteomes" id="UP001611162"/>
    </source>
</evidence>
<dbReference type="RefSeq" id="WP_397613527.1">
    <property type="nucleotide sequence ID" value="NZ_JBIRRB010000006.1"/>
</dbReference>
<protein>
    <submittedName>
        <fullName evidence="2">Selenium-binding protein SBP56-related protein</fullName>
    </submittedName>
</protein>
<reference evidence="2 3" key="1">
    <citation type="submission" date="2024-10" db="EMBL/GenBank/DDBJ databases">
        <title>The Natural Products Discovery Center: Release of the First 8490 Sequenced Strains for Exploring Actinobacteria Biosynthetic Diversity.</title>
        <authorList>
            <person name="Kalkreuter E."/>
            <person name="Kautsar S.A."/>
            <person name="Yang D."/>
            <person name="Bader C.D."/>
            <person name="Teijaro C.N."/>
            <person name="Fluegel L."/>
            <person name="Davis C.M."/>
            <person name="Simpson J.R."/>
            <person name="Lauterbach L."/>
            <person name="Steele A.D."/>
            <person name="Gui C."/>
            <person name="Meng S."/>
            <person name="Li G."/>
            <person name="Viehrig K."/>
            <person name="Ye F."/>
            <person name="Su P."/>
            <person name="Kiefer A.F."/>
            <person name="Nichols A."/>
            <person name="Cepeda A.J."/>
            <person name="Yan W."/>
            <person name="Fan B."/>
            <person name="Jiang Y."/>
            <person name="Adhikari A."/>
            <person name="Zheng C.-J."/>
            <person name="Schuster L."/>
            <person name="Cowan T.M."/>
            <person name="Smanski M.J."/>
            <person name="Chevrette M.G."/>
            <person name="De Carvalho L.P.S."/>
            <person name="Shen B."/>
        </authorList>
    </citation>
    <scope>NUCLEOTIDE SEQUENCE [LARGE SCALE GENOMIC DNA]</scope>
    <source>
        <strain evidence="2 3">NPDC020979</strain>
    </source>
</reference>
<evidence type="ECO:0000313" key="2">
    <source>
        <dbReference type="EMBL" id="MFI0912741.1"/>
    </source>
</evidence>
<organism evidence="2 3">
    <name type="scientific">Streptomyces abikoensis</name>
    <dbReference type="NCBI Taxonomy" id="97398"/>
    <lineage>
        <taxon>Bacteria</taxon>
        <taxon>Bacillati</taxon>
        <taxon>Actinomycetota</taxon>
        <taxon>Actinomycetes</taxon>
        <taxon>Kitasatosporales</taxon>
        <taxon>Streptomycetaceae</taxon>
        <taxon>Streptomyces</taxon>
    </lineage>
</organism>
<dbReference type="EMBL" id="JBIRRB010000006">
    <property type="protein sequence ID" value="MFI0912741.1"/>
    <property type="molecule type" value="Genomic_DNA"/>
</dbReference>
<accession>A0ABW7T5G4</accession>
<name>A0ABW7T5G4_9ACTN</name>
<evidence type="ECO:0000256" key="1">
    <source>
        <dbReference type="ARBA" id="ARBA00005606"/>
    </source>
</evidence>
<comment type="caution">
    <text evidence="2">The sequence shown here is derived from an EMBL/GenBank/DDBJ whole genome shotgun (WGS) entry which is preliminary data.</text>
</comment>
<gene>
    <name evidence="2" type="ORF">ACH4TF_20080</name>
</gene>
<dbReference type="Proteomes" id="UP001611162">
    <property type="component" value="Unassembled WGS sequence"/>
</dbReference>
<sequence length="469" mass="51223">MADSLSHSDPTLYRTPAEAVAAPPEKLAYVVGFDRTARRPDALMTVDTDPGSPSYGRVVNTARLPNLGDELHHFGWNACSSALAHACHSDPQRRFLILPGLRSSRLHVFDTRPDPARPRLVKVIEADELAAKAGYSRPHTLHCGPGGVFLSCLGGAYGAEGPGGVALLDHETFDVLRPWETDRGPQHLAYDVWWHLGHDIAVTSEWGTPSMIENGLDAELLLRRGYGHALHFWELGTGRHLQRVDLGDEHQMVLELRPAHGPEATWGFAGVVVSVADLSASVWLWHRDGPAFAVRKVITIPAEPAAPEDLPPALKPFGAVPPLVTDINLSVDDRWLYVSAWGTGELLQFDVSDPFHPRRTASVRLGGIVGPEPHPSAPDVPLTGGPQMLELSRDGRRVYVTNSLYGAWDDQFYPGGIRPWMAKLDADTGHGGLAADPRFFPHGDDFQGLRVHQTRLQGGDASSDSYCFR</sequence>
<dbReference type="PANTHER" id="PTHR23300">
    <property type="entry name" value="METHANETHIOL OXIDASE"/>
    <property type="match status" value="1"/>
</dbReference>
<proteinExistence type="inferred from homology"/>
<keyword evidence="3" id="KW-1185">Reference proteome</keyword>
<dbReference type="InterPro" id="IPR008826">
    <property type="entry name" value="Se-bd"/>
</dbReference>